<sequence length="82" mass="9291">MTTEKLDQFRDIILSAYPDLATSTFELAPVGWDSIAVDVDDRLIFKFPRNEVAQKALVREAALLAVVRPRVTMAVPELRIFE</sequence>
<keyword evidence="2" id="KW-1185">Reference proteome</keyword>
<proteinExistence type="predicted"/>
<dbReference type="EMBL" id="SMBJ01000012">
    <property type="protein sequence ID" value="TCU20802.1"/>
    <property type="molecule type" value="Genomic_DNA"/>
</dbReference>
<evidence type="ECO:0000313" key="1">
    <source>
        <dbReference type="EMBL" id="TCU20802.1"/>
    </source>
</evidence>
<gene>
    <name evidence="1" type="ORF">EV130_112181</name>
</gene>
<organism evidence="1 2">
    <name type="scientific">Rhizobium azibense</name>
    <dbReference type="NCBI Taxonomy" id="1136135"/>
    <lineage>
        <taxon>Bacteria</taxon>
        <taxon>Pseudomonadati</taxon>
        <taxon>Pseudomonadota</taxon>
        <taxon>Alphaproteobacteria</taxon>
        <taxon>Hyphomicrobiales</taxon>
        <taxon>Rhizobiaceae</taxon>
        <taxon>Rhizobium/Agrobacterium group</taxon>
        <taxon>Rhizobium</taxon>
    </lineage>
</organism>
<comment type="caution">
    <text evidence="1">The sequence shown here is derived from an EMBL/GenBank/DDBJ whole genome shotgun (WGS) entry which is preliminary data.</text>
</comment>
<evidence type="ECO:0000313" key="2">
    <source>
        <dbReference type="Proteomes" id="UP000295547"/>
    </source>
</evidence>
<dbReference type="Proteomes" id="UP000295547">
    <property type="component" value="Unassembled WGS sequence"/>
</dbReference>
<accession>A0A4R3QLH8</accession>
<name>A0A4R3QLH8_9HYPH</name>
<evidence type="ECO:0008006" key="3">
    <source>
        <dbReference type="Google" id="ProtNLM"/>
    </source>
</evidence>
<dbReference type="Gene3D" id="3.30.200.20">
    <property type="entry name" value="Phosphorylase Kinase, domain 1"/>
    <property type="match status" value="1"/>
</dbReference>
<dbReference type="AlphaFoldDB" id="A0A4R3QLH8"/>
<protein>
    <recommendedName>
        <fullName evidence="3">Aminoglycoside phosphotransferase</fullName>
    </recommendedName>
</protein>
<reference evidence="1 2" key="1">
    <citation type="submission" date="2019-03" db="EMBL/GenBank/DDBJ databases">
        <title>Genomic Encyclopedia of Type Strains, Phase IV (KMG-V): Genome sequencing to study the core and pangenomes of soil and plant-associated prokaryotes.</title>
        <authorList>
            <person name="Whitman W."/>
        </authorList>
    </citation>
    <scope>NUCLEOTIDE SEQUENCE [LARGE SCALE GENOMIC DNA]</scope>
    <source>
        <strain evidence="1 2">Gr42</strain>
    </source>
</reference>